<protein>
    <submittedName>
        <fullName evidence="2">Unannotated protein</fullName>
    </submittedName>
</protein>
<feature type="transmembrane region" description="Helical" evidence="1">
    <location>
        <begin position="160"/>
        <end position="180"/>
    </location>
</feature>
<keyword evidence="1" id="KW-0472">Membrane</keyword>
<dbReference type="AlphaFoldDB" id="A0A6J7XUH6"/>
<evidence type="ECO:0000313" key="2">
    <source>
        <dbReference type="EMBL" id="CAB5241004.1"/>
    </source>
</evidence>
<dbReference type="EMBL" id="CAFBSG010000023">
    <property type="protein sequence ID" value="CAB5241004.1"/>
    <property type="molecule type" value="Genomic_DNA"/>
</dbReference>
<feature type="transmembrane region" description="Helical" evidence="1">
    <location>
        <begin position="17"/>
        <end position="38"/>
    </location>
</feature>
<proteinExistence type="predicted"/>
<feature type="transmembrane region" description="Helical" evidence="1">
    <location>
        <begin position="76"/>
        <end position="98"/>
    </location>
</feature>
<dbReference type="GO" id="GO:0140359">
    <property type="term" value="F:ABC-type transporter activity"/>
    <property type="evidence" value="ECO:0007669"/>
    <property type="project" value="InterPro"/>
</dbReference>
<name>A0A6J7XUH6_9ZZZZ</name>
<gene>
    <name evidence="2" type="ORF">UFOPK3554_01179</name>
</gene>
<dbReference type="PANTHER" id="PTHR37305:SF1">
    <property type="entry name" value="MEMBRANE PROTEIN"/>
    <property type="match status" value="1"/>
</dbReference>
<evidence type="ECO:0000256" key="1">
    <source>
        <dbReference type="SAM" id="Phobius"/>
    </source>
</evidence>
<dbReference type="Pfam" id="PF12679">
    <property type="entry name" value="ABC2_membrane_2"/>
    <property type="match status" value="1"/>
</dbReference>
<feature type="transmembrane region" description="Helical" evidence="1">
    <location>
        <begin position="237"/>
        <end position="258"/>
    </location>
</feature>
<dbReference type="GO" id="GO:0005886">
    <property type="term" value="C:plasma membrane"/>
    <property type="evidence" value="ECO:0007669"/>
    <property type="project" value="UniProtKB-SubCell"/>
</dbReference>
<feature type="transmembrane region" description="Helical" evidence="1">
    <location>
        <begin position="119"/>
        <end position="140"/>
    </location>
</feature>
<accession>A0A6J7XUH6</accession>
<feature type="transmembrane region" description="Helical" evidence="1">
    <location>
        <begin position="187"/>
        <end position="210"/>
    </location>
</feature>
<organism evidence="2">
    <name type="scientific">freshwater metagenome</name>
    <dbReference type="NCBI Taxonomy" id="449393"/>
    <lineage>
        <taxon>unclassified sequences</taxon>
        <taxon>metagenomes</taxon>
        <taxon>ecological metagenomes</taxon>
    </lineage>
</organism>
<dbReference type="PANTHER" id="PTHR37305">
    <property type="entry name" value="INTEGRAL MEMBRANE PROTEIN-RELATED"/>
    <property type="match status" value="1"/>
</dbReference>
<sequence>MIATLILKTWHDRWKSFLGWALVIIFMTSIQLTVYPTIAQSGAAAKQFIDSYPDAFKEMFRMTDYTSGSGFLATELYSLMLPLVIIGLGVTWGAGATAEEEERGTADILFTLPVSRNQIIIGKIIAALVAMTILGSITLINIEIGKGLADLTVSSVNTLYATISCVLLGFFFAGISLILGSVSGKKGIALGGSTGLAIVAFLFFSLAPLVDTFDYLTPINPFQWAIGENQLAEGLDAIGMIKLGIASVALYCGALFFLNRRDIRA</sequence>
<reference evidence="2" key="1">
    <citation type="submission" date="2020-05" db="EMBL/GenBank/DDBJ databases">
        <authorList>
            <person name="Chiriac C."/>
            <person name="Salcher M."/>
            <person name="Ghai R."/>
            <person name="Kavagutti S V."/>
        </authorList>
    </citation>
    <scope>NUCLEOTIDE SEQUENCE</scope>
</reference>
<keyword evidence="1" id="KW-1133">Transmembrane helix</keyword>
<keyword evidence="1" id="KW-0812">Transmembrane</keyword>